<dbReference type="EMBL" id="OV170225">
    <property type="protein sequence ID" value="CAH0725180.1"/>
    <property type="molecule type" value="Genomic_DNA"/>
</dbReference>
<dbReference type="Proteomes" id="UP000838878">
    <property type="component" value="Chromosome 5"/>
</dbReference>
<evidence type="ECO:0000313" key="3">
    <source>
        <dbReference type="EMBL" id="CAH0725180.1"/>
    </source>
</evidence>
<feature type="non-terminal residue" evidence="3">
    <location>
        <position position="501"/>
    </location>
</feature>
<dbReference type="InterPro" id="IPR016024">
    <property type="entry name" value="ARM-type_fold"/>
</dbReference>
<dbReference type="PANTHER" id="PTHR13554">
    <property type="entry name" value="26S PROTEASOME NON-ATPASE REGULATORY SUBUNIT 5-RELATED"/>
    <property type="match status" value="1"/>
</dbReference>
<dbReference type="AlphaFoldDB" id="A0A8J9VF04"/>
<sequence length="501" mass="56720">MSNKLEHYKALIEKLQNEELRSDALNDLKNFLVFEVTVDNISIVQNVGISKILNCLELSDKLQIELTCEVLKACFEKFETVDIIKMYTANIMYLLRHEHDCVRRMVIDGICKTVTSGVMLPLPKYIDVYVAVAQTVCDNDVGIANKAVLITSNLPTEAYPKVLEEMKIALESTSSSKCNAYEVIINISSKSYELFNLSVNEGYIEFMVNELHSNDILYQLNILELLTQLAITPHGINHLVKQGTFQKISELVRDIHNNPFGGLLIPGYMKFFGSIAHYYPKEIFQKYPILLESLFDAMSSDDTTILPVALDTLGFIGTTIEGKMCLMALGSKYTQNVEKLCLLIKNSPTEIKVRALYCMASLIGINKDPNSKVEPIDQRVTLMTREWFRTLSQQPGPMDVLFNICKNPFPDIQLAGLTLLDAVCQHQWGEEMVSRVAGFIEYLLDRSVDFTKESKEAKYDIIKQLSQSAAFDENIISRLQKYVEQGPFYTEIVTQVAMEGE</sequence>
<comment type="similarity">
    <text evidence="1">Belongs to the proteasome subunit S5B/HSM3 family.</text>
</comment>
<proteinExistence type="inferred from homology"/>
<name>A0A8J9VF04_9NEOP</name>
<accession>A0A8J9VF04</accession>
<dbReference type="PANTHER" id="PTHR13554:SF10">
    <property type="entry name" value="26S PROTEASOME NON-ATPASE REGULATORY SUBUNIT 5"/>
    <property type="match status" value="1"/>
</dbReference>
<dbReference type="InterPro" id="IPR019538">
    <property type="entry name" value="PSMD5"/>
</dbReference>
<evidence type="ECO:0000256" key="1">
    <source>
        <dbReference type="ARBA" id="ARBA00006823"/>
    </source>
</evidence>
<protein>
    <recommendedName>
        <fullName evidence="2">26S proteasome non-ATPase regulatory subunit 5</fullName>
    </recommendedName>
</protein>
<dbReference type="GO" id="GO:0043248">
    <property type="term" value="P:proteasome assembly"/>
    <property type="evidence" value="ECO:0007669"/>
    <property type="project" value="InterPro"/>
</dbReference>
<dbReference type="OrthoDB" id="10250600at2759"/>
<reference evidence="3" key="1">
    <citation type="submission" date="2021-12" db="EMBL/GenBank/DDBJ databases">
        <authorList>
            <person name="Martin H S."/>
        </authorList>
    </citation>
    <scope>NUCLEOTIDE SEQUENCE</scope>
</reference>
<dbReference type="InterPro" id="IPR011989">
    <property type="entry name" value="ARM-like"/>
</dbReference>
<dbReference type="SUPFAM" id="SSF48371">
    <property type="entry name" value="ARM repeat"/>
    <property type="match status" value="1"/>
</dbReference>
<dbReference type="GO" id="GO:0005829">
    <property type="term" value="C:cytosol"/>
    <property type="evidence" value="ECO:0007669"/>
    <property type="project" value="TreeGrafter"/>
</dbReference>
<organism evidence="3 4">
    <name type="scientific">Brenthis ino</name>
    <name type="common">lesser marbled fritillary</name>
    <dbReference type="NCBI Taxonomy" id="405034"/>
    <lineage>
        <taxon>Eukaryota</taxon>
        <taxon>Metazoa</taxon>
        <taxon>Ecdysozoa</taxon>
        <taxon>Arthropoda</taxon>
        <taxon>Hexapoda</taxon>
        <taxon>Insecta</taxon>
        <taxon>Pterygota</taxon>
        <taxon>Neoptera</taxon>
        <taxon>Endopterygota</taxon>
        <taxon>Lepidoptera</taxon>
        <taxon>Glossata</taxon>
        <taxon>Ditrysia</taxon>
        <taxon>Papilionoidea</taxon>
        <taxon>Nymphalidae</taxon>
        <taxon>Heliconiinae</taxon>
        <taxon>Argynnini</taxon>
        <taxon>Brenthis</taxon>
    </lineage>
</organism>
<evidence type="ECO:0000313" key="4">
    <source>
        <dbReference type="Proteomes" id="UP000838878"/>
    </source>
</evidence>
<evidence type="ECO:0000256" key="2">
    <source>
        <dbReference type="ARBA" id="ARBA00014933"/>
    </source>
</evidence>
<gene>
    <name evidence="3" type="ORF">BINO364_LOCUS10792</name>
</gene>
<keyword evidence="4" id="KW-1185">Reference proteome</keyword>
<dbReference type="Pfam" id="PF10508">
    <property type="entry name" value="Proteasom_PSMB"/>
    <property type="match status" value="1"/>
</dbReference>
<dbReference type="Gene3D" id="1.25.10.10">
    <property type="entry name" value="Leucine-rich Repeat Variant"/>
    <property type="match status" value="1"/>
</dbReference>